<protein>
    <submittedName>
        <fullName evidence="1">Uncharacterized protein</fullName>
    </submittedName>
</protein>
<proteinExistence type="predicted"/>
<dbReference type="EMBL" id="MT024870">
    <property type="protein sequence ID" value="QIN94483.1"/>
    <property type="molecule type" value="Genomic_DNA"/>
</dbReference>
<keyword evidence="2" id="KW-1185">Reference proteome</keyword>
<evidence type="ECO:0000313" key="1">
    <source>
        <dbReference type="EMBL" id="QIN94483.1"/>
    </source>
</evidence>
<dbReference type="KEGG" id="vg:80090808"/>
<organism evidence="1 2">
    <name type="scientific">Arthrobacter phage Whytu</name>
    <dbReference type="NCBI Taxonomy" id="2713260"/>
    <lineage>
        <taxon>Viruses</taxon>
        <taxon>Duplodnaviria</taxon>
        <taxon>Heunggongvirae</taxon>
        <taxon>Uroviricota</taxon>
        <taxon>Caudoviricetes</taxon>
        <taxon>Whytuvirus</taxon>
        <taxon>Whytuvirus whytu</taxon>
    </lineage>
</organism>
<reference evidence="1 2" key="1">
    <citation type="submission" date="2020-02" db="EMBL/GenBank/DDBJ databases">
        <authorList>
            <person name="Nakashima L.G."/>
            <person name="Cayabyab B.C.A.M.I.L.L."/>
            <person name="Fett S.N."/>
            <person name="Liu H."/>
            <person name="Rahman M.U."/>
            <person name="Tse V.Y."/>
            <person name="Vargas A.S."/>
            <person name="Torres C."/>
            <person name="Kapinos A."/>
            <person name="Freise A.C."/>
            <person name="Reddi K."/>
            <person name="Moberg-Parker J."/>
            <person name="Garlena R.A."/>
            <person name="Russell D.A."/>
            <person name="Pope W.H."/>
            <person name="Jacobs-Sera D."/>
            <person name="Hatfull G.F."/>
        </authorList>
    </citation>
    <scope>NUCLEOTIDE SEQUENCE [LARGE SCALE GENOMIC DNA]</scope>
</reference>
<dbReference type="Proteomes" id="UP000501873">
    <property type="component" value="Segment"/>
</dbReference>
<dbReference type="RefSeq" id="YP_010761558.1">
    <property type="nucleotide sequence ID" value="NC_073599.1"/>
</dbReference>
<accession>A0A6G8R2T1</accession>
<evidence type="ECO:0000313" key="2">
    <source>
        <dbReference type="Proteomes" id="UP000501873"/>
    </source>
</evidence>
<dbReference type="GeneID" id="80090808"/>
<sequence length="102" mass="11457">MTPPTDEITTGELGRRLDAFGTTIQDGFKELGKKIDDRPDWQDVRRIESGLVERIQAETKAREVAQRVADRAILALEDGRKWVSRSIIGAVGLGVINLIWNR</sequence>
<name>A0A6G8R2T1_9CAUD</name>
<gene>
    <name evidence="1" type="primary">14</name>
    <name evidence="1" type="ORF">SEA_WHYTU_14</name>
</gene>